<evidence type="ECO:0000259" key="1">
    <source>
        <dbReference type="PROSITE" id="PS50181"/>
    </source>
</evidence>
<name>A0A1Y1ZQA7_9PLEO</name>
<evidence type="ECO:0000313" key="3">
    <source>
        <dbReference type="Proteomes" id="UP000193144"/>
    </source>
</evidence>
<feature type="domain" description="F-box" evidence="1">
    <location>
        <begin position="1"/>
        <end position="31"/>
    </location>
</feature>
<organism evidence="2 3">
    <name type="scientific">Clohesyomyces aquaticus</name>
    <dbReference type="NCBI Taxonomy" id="1231657"/>
    <lineage>
        <taxon>Eukaryota</taxon>
        <taxon>Fungi</taxon>
        <taxon>Dikarya</taxon>
        <taxon>Ascomycota</taxon>
        <taxon>Pezizomycotina</taxon>
        <taxon>Dothideomycetes</taxon>
        <taxon>Pleosporomycetidae</taxon>
        <taxon>Pleosporales</taxon>
        <taxon>Lindgomycetaceae</taxon>
        <taxon>Clohesyomyces</taxon>
    </lineage>
</organism>
<dbReference type="SUPFAM" id="SSF81383">
    <property type="entry name" value="F-box domain"/>
    <property type="match status" value="1"/>
</dbReference>
<dbReference type="EMBL" id="MCFA01000051">
    <property type="protein sequence ID" value="ORY12430.1"/>
    <property type="molecule type" value="Genomic_DNA"/>
</dbReference>
<dbReference type="InterPro" id="IPR036047">
    <property type="entry name" value="F-box-like_dom_sf"/>
</dbReference>
<dbReference type="PROSITE" id="PS50181">
    <property type="entry name" value="FBOX"/>
    <property type="match status" value="1"/>
</dbReference>
<sequence>MRLHDLPDDILIPIFSLCTVDEFFSLRLTCRILCAVADAYITTLAPAIAKTTFPDCTLLLGALKDGYSLRWLRSLIPAQLAAIALDKDKLRRWSYLDFPYGIPSEDESVQGVYWRGRVANGWRVLRRFCLVSRDVYGMSMQDLEAGKPGLLRGVRKSRVWQTVACEYASCSEHGLARLFDRSKGRGRPCGTIREDKRSERHYEEVVLREEEVLKRRKDLIRGLKNEDLEDYLHVWKILLWAFRPYRRPYKAGEVVYRGWDDAPKKKGKRLNPYVGCKDPKWQSSISDISVGCSWLTWWVLHVGTEPFWQQWWATRGTSEYGSVRDMILEAWASRSVHGIEIEREHISKFEFALRKRVLPPEKLKRLEEETGEGRVVKTISLDCIPWEYDESPIIHKEVEEFPWYRPGGWVWMDGDVWAQCAGLQLGSLKFMRLKDTDELDDSDETAERSKGPLEEVPYLIYLGDKDAEWVWGRNEPWEFPFEAF</sequence>
<dbReference type="InterPro" id="IPR001810">
    <property type="entry name" value="F-box_dom"/>
</dbReference>
<dbReference type="OrthoDB" id="5279806at2759"/>
<comment type="caution">
    <text evidence="2">The sequence shown here is derived from an EMBL/GenBank/DDBJ whole genome shotgun (WGS) entry which is preliminary data.</text>
</comment>
<dbReference type="CDD" id="cd09917">
    <property type="entry name" value="F-box_SF"/>
    <property type="match status" value="1"/>
</dbReference>
<protein>
    <recommendedName>
        <fullName evidence="1">F-box domain-containing protein</fullName>
    </recommendedName>
</protein>
<dbReference type="AlphaFoldDB" id="A0A1Y1ZQA7"/>
<reference evidence="2 3" key="1">
    <citation type="submission" date="2016-07" db="EMBL/GenBank/DDBJ databases">
        <title>Pervasive Adenine N6-methylation of Active Genes in Fungi.</title>
        <authorList>
            <consortium name="DOE Joint Genome Institute"/>
            <person name="Mondo S.J."/>
            <person name="Dannebaum R.O."/>
            <person name="Kuo R.C."/>
            <person name="Labutti K."/>
            <person name="Haridas S."/>
            <person name="Kuo A."/>
            <person name="Salamov A."/>
            <person name="Ahrendt S.R."/>
            <person name="Lipzen A."/>
            <person name="Sullivan W."/>
            <person name="Andreopoulos W.B."/>
            <person name="Clum A."/>
            <person name="Lindquist E."/>
            <person name="Daum C."/>
            <person name="Ramamoorthy G.K."/>
            <person name="Gryganskyi A."/>
            <person name="Culley D."/>
            <person name="Magnuson J.K."/>
            <person name="James T.Y."/>
            <person name="O'Malley M.A."/>
            <person name="Stajich J.E."/>
            <person name="Spatafora J.W."/>
            <person name="Visel A."/>
            <person name="Grigoriev I.V."/>
        </authorList>
    </citation>
    <scope>NUCLEOTIDE SEQUENCE [LARGE SCALE GENOMIC DNA]</scope>
    <source>
        <strain evidence="2 3">CBS 115471</strain>
    </source>
</reference>
<accession>A0A1Y1ZQA7</accession>
<keyword evidence="3" id="KW-1185">Reference proteome</keyword>
<evidence type="ECO:0000313" key="2">
    <source>
        <dbReference type="EMBL" id="ORY12430.1"/>
    </source>
</evidence>
<dbReference type="Proteomes" id="UP000193144">
    <property type="component" value="Unassembled WGS sequence"/>
</dbReference>
<proteinExistence type="predicted"/>
<gene>
    <name evidence="2" type="ORF">BCR34DRAFT_600646</name>
</gene>